<name>A0AAE0KXH3_9CHLO</name>
<accession>A0AAE0KXH3</accession>
<gene>
    <name evidence="1" type="ORF">CYMTET_26950</name>
</gene>
<protein>
    <submittedName>
        <fullName evidence="1">Uncharacterized protein</fullName>
    </submittedName>
</protein>
<dbReference type="Proteomes" id="UP001190700">
    <property type="component" value="Unassembled WGS sequence"/>
</dbReference>
<proteinExistence type="predicted"/>
<keyword evidence="2" id="KW-1185">Reference proteome</keyword>
<sequence>MASTTFFGTGIKVCAVQKRNTVQTKTTCGKSQEQHNRRNALAAVVALPALLAAQSASAKDPIFKKIGFEYTLKDDVCAKKVCKVYPGNADNEIKCLKYVSKGKEFTYAGETSKSRTGAFENVDCDVIINTDAEYVQVTY</sequence>
<evidence type="ECO:0000313" key="1">
    <source>
        <dbReference type="EMBL" id="KAK3264302.1"/>
    </source>
</evidence>
<reference evidence="1 2" key="1">
    <citation type="journal article" date="2015" name="Genome Biol. Evol.">
        <title>Comparative Genomics of a Bacterivorous Green Alga Reveals Evolutionary Causalities and Consequences of Phago-Mixotrophic Mode of Nutrition.</title>
        <authorList>
            <person name="Burns J.A."/>
            <person name="Paasch A."/>
            <person name="Narechania A."/>
            <person name="Kim E."/>
        </authorList>
    </citation>
    <scope>NUCLEOTIDE SEQUENCE [LARGE SCALE GENOMIC DNA]</scope>
    <source>
        <strain evidence="1 2">PLY_AMNH</strain>
    </source>
</reference>
<evidence type="ECO:0000313" key="2">
    <source>
        <dbReference type="Proteomes" id="UP001190700"/>
    </source>
</evidence>
<dbReference type="EMBL" id="LGRX02014639">
    <property type="protein sequence ID" value="KAK3264302.1"/>
    <property type="molecule type" value="Genomic_DNA"/>
</dbReference>
<organism evidence="1 2">
    <name type="scientific">Cymbomonas tetramitiformis</name>
    <dbReference type="NCBI Taxonomy" id="36881"/>
    <lineage>
        <taxon>Eukaryota</taxon>
        <taxon>Viridiplantae</taxon>
        <taxon>Chlorophyta</taxon>
        <taxon>Pyramimonadophyceae</taxon>
        <taxon>Pyramimonadales</taxon>
        <taxon>Pyramimonadaceae</taxon>
        <taxon>Cymbomonas</taxon>
    </lineage>
</organism>
<dbReference type="AlphaFoldDB" id="A0AAE0KXH3"/>
<comment type="caution">
    <text evidence="1">The sequence shown here is derived from an EMBL/GenBank/DDBJ whole genome shotgun (WGS) entry which is preliminary data.</text>
</comment>